<comment type="subcellular location">
    <subcellularLocation>
        <location evidence="1">Cell membrane</location>
        <topology evidence="1">Multi-pass membrane protein</topology>
    </subcellularLocation>
</comment>
<dbReference type="GO" id="GO:0140359">
    <property type="term" value="F:ABC-type transporter activity"/>
    <property type="evidence" value="ECO:0007669"/>
    <property type="project" value="InterPro"/>
</dbReference>
<keyword evidence="11" id="KW-1185">Reference proteome</keyword>
<feature type="transmembrane region" description="Helical" evidence="7">
    <location>
        <begin position="32"/>
        <end position="55"/>
    </location>
</feature>
<reference evidence="11" key="1">
    <citation type="submission" date="2016-10" db="EMBL/GenBank/DDBJ databases">
        <authorList>
            <person name="Varghese N."/>
            <person name="Submissions S."/>
        </authorList>
    </citation>
    <scope>NUCLEOTIDE SEQUENCE [LARGE SCALE GENOMIC DNA]</scope>
    <source>
        <strain evidence="11">CGMCC 1.10971</strain>
    </source>
</reference>
<dbReference type="CDD" id="cd18584">
    <property type="entry name" value="ABC_6TM_AarD_CydD"/>
    <property type="match status" value="1"/>
</dbReference>
<dbReference type="NCBIfam" id="TIGR02857">
    <property type="entry name" value="CydD"/>
    <property type="match status" value="1"/>
</dbReference>
<dbReference type="GO" id="GO:0016887">
    <property type="term" value="F:ATP hydrolysis activity"/>
    <property type="evidence" value="ECO:0007669"/>
    <property type="project" value="InterPro"/>
</dbReference>
<dbReference type="InterPro" id="IPR027417">
    <property type="entry name" value="P-loop_NTPase"/>
</dbReference>
<evidence type="ECO:0000313" key="11">
    <source>
        <dbReference type="Proteomes" id="UP000198623"/>
    </source>
</evidence>
<evidence type="ECO:0000259" key="9">
    <source>
        <dbReference type="PROSITE" id="PS50929"/>
    </source>
</evidence>
<evidence type="ECO:0000256" key="4">
    <source>
        <dbReference type="ARBA" id="ARBA00022840"/>
    </source>
</evidence>
<dbReference type="PROSITE" id="PS00211">
    <property type="entry name" value="ABC_TRANSPORTER_1"/>
    <property type="match status" value="1"/>
</dbReference>
<dbReference type="SMART" id="SM00382">
    <property type="entry name" value="AAA"/>
    <property type="match status" value="1"/>
</dbReference>
<accession>A0A1I2LP99</accession>
<gene>
    <name evidence="10" type="ORF">SAMN05216175_101156</name>
</gene>
<dbReference type="STRING" id="1045558.SAMN05216175_101156"/>
<dbReference type="EMBL" id="FOOU01000001">
    <property type="protein sequence ID" value="SFF80933.1"/>
    <property type="molecule type" value="Genomic_DNA"/>
</dbReference>
<dbReference type="InterPro" id="IPR014216">
    <property type="entry name" value="ABC_transptr_CydD"/>
</dbReference>
<dbReference type="SUPFAM" id="SSF90123">
    <property type="entry name" value="ABC transporter transmembrane region"/>
    <property type="match status" value="1"/>
</dbReference>
<keyword evidence="3" id="KW-0547">Nucleotide-binding</keyword>
<feature type="domain" description="ABC transmembrane type-1" evidence="9">
    <location>
        <begin position="32"/>
        <end position="322"/>
    </location>
</feature>
<evidence type="ECO:0000313" key="10">
    <source>
        <dbReference type="EMBL" id="SFF80933.1"/>
    </source>
</evidence>
<keyword evidence="4 10" id="KW-0067">ATP-binding</keyword>
<dbReference type="GO" id="GO:0042883">
    <property type="term" value="P:cysteine transport"/>
    <property type="evidence" value="ECO:0007669"/>
    <property type="project" value="InterPro"/>
</dbReference>
<evidence type="ECO:0000256" key="5">
    <source>
        <dbReference type="ARBA" id="ARBA00022989"/>
    </source>
</evidence>
<evidence type="ECO:0000256" key="7">
    <source>
        <dbReference type="SAM" id="Phobius"/>
    </source>
</evidence>
<organism evidence="10 11">
    <name type="scientific">Neptunomonas qingdaonensis</name>
    <dbReference type="NCBI Taxonomy" id="1045558"/>
    <lineage>
        <taxon>Bacteria</taxon>
        <taxon>Pseudomonadati</taxon>
        <taxon>Pseudomonadota</taxon>
        <taxon>Gammaproteobacteria</taxon>
        <taxon>Oceanospirillales</taxon>
        <taxon>Oceanospirillaceae</taxon>
        <taxon>Neptunomonas</taxon>
    </lineage>
</organism>
<dbReference type="GO" id="GO:0005524">
    <property type="term" value="F:ATP binding"/>
    <property type="evidence" value="ECO:0007669"/>
    <property type="project" value="UniProtKB-KW"/>
</dbReference>
<feature type="domain" description="ABC transporter" evidence="8">
    <location>
        <begin position="356"/>
        <end position="586"/>
    </location>
</feature>
<feature type="transmembrane region" description="Helical" evidence="7">
    <location>
        <begin position="290"/>
        <end position="310"/>
    </location>
</feature>
<dbReference type="Gene3D" id="1.20.1560.10">
    <property type="entry name" value="ABC transporter type 1, transmembrane domain"/>
    <property type="match status" value="1"/>
</dbReference>
<dbReference type="PROSITE" id="PS50893">
    <property type="entry name" value="ABC_TRANSPORTER_2"/>
    <property type="match status" value="1"/>
</dbReference>
<keyword evidence="5 7" id="KW-1133">Transmembrane helix</keyword>
<proteinExistence type="predicted"/>
<dbReference type="InterPro" id="IPR017871">
    <property type="entry name" value="ABC_transporter-like_CS"/>
</dbReference>
<keyword evidence="6 7" id="KW-0472">Membrane</keyword>
<dbReference type="Proteomes" id="UP000198623">
    <property type="component" value="Unassembled WGS sequence"/>
</dbReference>
<feature type="transmembrane region" description="Helical" evidence="7">
    <location>
        <begin position="152"/>
        <end position="171"/>
    </location>
</feature>
<dbReference type="InterPro" id="IPR003593">
    <property type="entry name" value="AAA+_ATPase"/>
</dbReference>
<dbReference type="PANTHER" id="PTHR24221:SF261">
    <property type="entry name" value="GLUTATHIONE_L-CYSTEINE TRANSPORT SYSTEM ATP-BINDING_PERMEASE PROTEIN CYDD"/>
    <property type="match status" value="1"/>
</dbReference>
<evidence type="ECO:0000256" key="1">
    <source>
        <dbReference type="ARBA" id="ARBA00004651"/>
    </source>
</evidence>
<dbReference type="InterPro" id="IPR036640">
    <property type="entry name" value="ABC1_TM_sf"/>
</dbReference>
<feature type="transmembrane region" description="Helical" evidence="7">
    <location>
        <begin position="70"/>
        <end position="88"/>
    </location>
</feature>
<dbReference type="AlphaFoldDB" id="A0A1I2LP99"/>
<dbReference type="Pfam" id="PF00005">
    <property type="entry name" value="ABC_tran"/>
    <property type="match status" value="1"/>
</dbReference>
<evidence type="ECO:0000256" key="6">
    <source>
        <dbReference type="ARBA" id="ARBA00023136"/>
    </source>
</evidence>
<name>A0A1I2LP99_9GAMM</name>
<dbReference type="InterPro" id="IPR039421">
    <property type="entry name" value="Type_1_exporter"/>
</dbReference>
<dbReference type="PANTHER" id="PTHR24221">
    <property type="entry name" value="ATP-BINDING CASSETTE SUB-FAMILY B"/>
    <property type="match status" value="1"/>
</dbReference>
<dbReference type="PROSITE" id="PS50929">
    <property type="entry name" value="ABC_TM1F"/>
    <property type="match status" value="1"/>
</dbReference>
<keyword evidence="2 7" id="KW-0812">Transmembrane</keyword>
<sequence>MKQSLNPDLRHCADAKTLLREAGKIARKENDWLTVIGVLQTLCTISFAALVALLINSSVYEQQDQWRQPIWWIGLASILCIKACLPILQARLADSASIKIRDNLRAVMLQHCQQLNIHLFPDFTAAELSSLISTEINSMRDYFAEFRPQQRLAMLTPLLVILACCTINWLVPLILALTAPIVPLFMIIVGHKATAASQQNLTQLNRLGSLLADRIQGLSALQLAGSTAHEQASLYKQSESYRRSTMQVLRLAFLSGTVLEFFSAISVALVAVYLGLLFLGKYQIGNWSEIITLGEGVFLLMLAPEFYLPLRRLGALYHARADALSVADHLLRLFQKKTAETQPKDNPPLVEPITSITLSSLQTGRNGRKIGKPINITLGPGESILLQGPSGAGKSTLLETLAGFLPPVSGQVLINSHVHLLESNTDWQSKIGYMTQHPELLFDTIRSNLCLGRDFTDDQLFAALNSAQVAQVVRELPGTLDYRISETGGYLSGGQAQRIALARVFLHQPNILLLDEPTANLDDQTAELFLESLQQFTREGGMLLIASHRLNDQHRFDHVIVIDSAEKGVVEKNTSIKGDDTHAKIS</sequence>
<dbReference type="Pfam" id="PF00664">
    <property type="entry name" value="ABC_membrane"/>
    <property type="match status" value="1"/>
</dbReference>
<dbReference type="GO" id="GO:0005886">
    <property type="term" value="C:plasma membrane"/>
    <property type="evidence" value="ECO:0007669"/>
    <property type="project" value="UniProtKB-SubCell"/>
</dbReference>
<evidence type="ECO:0000256" key="3">
    <source>
        <dbReference type="ARBA" id="ARBA00022741"/>
    </source>
</evidence>
<dbReference type="RefSeq" id="WP_090723137.1">
    <property type="nucleotide sequence ID" value="NZ_FOOU01000001.1"/>
</dbReference>
<protein>
    <submittedName>
        <fullName evidence="10">ATP-binding cassette, subfamily C, CydD</fullName>
    </submittedName>
</protein>
<dbReference type="OrthoDB" id="9806127at2"/>
<dbReference type="InterPro" id="IPR003439">
    <property type="entry name" value="ABC_transporter-like_ATP-bd"/>
</dbReference>
<evidence type="ECO:0000256" key="2">
    <source>
        <dbReference type="ARBA" id="ARBA00022692"/>
    </source>
</evidence>
<evidence type="ECO:0000259" key="8">
    <source>
        <dbReference type="PROSITE" id="PS50893"/>
    </source>
</evidence>
<feature type="transmembrane region" description="Helical" evidence="7">
    <location>
        <begin position="251"/>
        <end position="278"/>
    </location>
</feature>
<dbReference type="Gene3D" id="3.40.50.300">
    <property type="entry name" value="P-loop containing nucleotide triphosphate hydrolases"/>
    <property type="match status" value="1"/>
</dbReference>
<dbReference type="InterPro" id="IPR011527">
    <property type="entry name" value="ABC1_TM_dom"/>
</dbReference>
<dbReference type="SUPFAM" id="SSF52540">
    <property type="entry name" value="P-loop containing nucleoside triphosphate hydrolases"/>
    <property type="match status" value="1"/>
</dbReference>
<dbReference type="GO" id="GO:0034040">
    <property type="term" value="F:ATPase-coupled lipid transmembrane transporter activity"/>
    <property type="evidence" value="ECO:0007669"/>
    <property type="project" value="TreeGrafter"/>
</dbReference>